<name>A0A923E7I8_9ACTO</name>
<dbReference type="EMBL" id="JACHMK010000002">
    <property type="protein sequence ID" value="MBB6335772.1"/>
    <property type="molecule type" value="Genomic_DNA"/>
</dbReference>
<feature type="coiled-coil region" evidence="1">
    <location>
        <begin position="14"/>
        <end position="41"/>
    </location>
</feature>
<evidence type="ECO:0000256" key="2">
    <source>
        <dbReference type="SAM" id="MobiDB-lite"/>
    </source>
</evidence>
<protein>
    <submittedName>
        <fullName evidence="3">Type II secretory pathway pseudopilin PulG</fullName>
    </submittedName>
</protein>
<keyword evidence="1" id="KW-0175">Coiled coil</keyword>
<dbReference type="Proteomes" id="UP000617426">
    <property type="component" value="Unassembled WGS sequence"/>
</dbReference>
<organism evidence="3 4">
    <name type="scientific">Schaalia hyovaginalis</name>
    <dbReference type="NCBI Taxonomy" id="29316"/>
    <lineage>
        <taxon>Bacteria</taxon>
        <taxon>Bacillati</taxon>
        <taxon>Actinomycetota</taxon>
        <taxon>Actinomycetes</taxon>
        <taxon>Actinomycetales</taxon>
        <taxon>Actinomycetaceae</taxon>
        <taxon>Schaalia</taxon>
    </lineage>
</organism>
<dbReference type="AlphaFoldDB" id="A0A923E7I8"/>
<comment type="caution">
    <text evidence="3">The sequence shown here is derived from an EMBL/GenBank/DDBJ whole genome shotgun (WGS) entry which is preliminary data.</text>
</comment>
<accession>A0A923E7I8</accession>
<keyword evidence="4" id="KW-1185">Reference proteome</keyword>
<feature type="compositionally biased region" description="Polar residues" evidence="2">
    <location>
        <begin position="85"/>
        <end position="94"/>
    </location>
</feature>
<reference evidence="3" key="1">
    <citation type="submission" date="2020-08" db="EMBL/GenBank/DDBJ databases">
        <title>Sequencing the genomes of 1000 actinobacteria strains.</title>
        <authorList>
            <person name="Klenk H.-P."/>
        </authorList>
    </citation>
    <scope>NUCLEOTIDE SEQUENCE</scope>
    <source>
        <strain evidence="3">DSM 10695</strain>
    </source>
</reference>
<dbReference type="RefSeq" id="WP_184454720.1">
    <property type="nucleotide sequence ID" value="NZ_JACHMK010000002.1"/>
</dbReference>
<proteinExistence type="predicted"/>
<evidence type="ECO:0000256" key="1">
    <source>
        <dbReference type="SAM" id="Coils"/>
    </source>
</evidence>
<feature type="region of interest" description="Disordered" evidence="2">
    <location>
        <begin position="71"/>
        <end position="111"/>
    </location>
</feature>
<evidence type="ECO:0000313" key="4">
    <source>
        <dbReference type="Proteomes" id="UP000617426"/>
    </source>
</evidence>
<sequence>MATKSDPDLIDDLLRQDEAELRAKKKRLRAFQTALDELRRASTELATAGAALIAAGDISRAEASKVFKLSKGERATAFPARPRSESSVTDSVNDPTHPVDDPTPEADQARN</sequence>
<evidence type="ECO:0000313" key="3">
    <source>
        <dbReference type="EMBL" id="MBB6335772.1"/>
    </source>
</evidence>
<gene>
    <name evidence="3" type="ORF">HD592_002401</name>
</gene>